<evidence type="ECO:0000256" key="2">
    <source>
        <dbReference type="ARBA" id="ARBA00022679"/>
    </source>
</evidence>
<dbReference type="GO" id="GO:0008360">
    <property type="term" value="P:regulation of cell shape"/>
    <property type="evidence" value="ECO:0007669"/>
    <property type="project" value="UniProtKB-KW"/>
</dbReference>
<proteinExistence type="inferred from homology"/>
<dbReference type="EMBL" id="FPAS01000001">
    <property type="protein sequence ID" value="SFT38958.1"/>
    <property type="molecule type" value="Genomic_DNA"/>
</dbReference>
<evidence type="ECO:0000313" key="8">
    <source>
        <dbReference type="Proteomes" id="UP000236454"/>
    </source>
</evidence>
<evidence type="ECO:0000256" key="6">
    <source>
        <dbReference type="ARBA" id="ARBA00023316"/>
    </source>
</evidence>
<keyword evidence="2" id="KW-0808">Transferase</keyword>
<dbReference type="Gene3D" id="3.40.630.30">
    <property type="match status" value="1"/>
</dbReference>
<evidence type="ECO:0000256" key="4">
    <source>
        <dbReference type="ARBA" id="ARBA00022984"/>
    </source>
</evidence>
<evidence type="ECO:0000256" key="5">
    <source>
        <dbReference type="ARBA" id="ARBA00023315"/>
    </source>
</evidence>
<keyword evidence="5" id="KW-0012">Acyltransferase</keyword>
<dbReference type="GO" id="GO:0016755">
    <property type="term" value="F:aminoacyltransferase activity"/>
    <property type="evidence" value="ECO:0007669"/>
    <property type="project" value="InterPro"/>
</dbReference>
<dbReference type="SUPFAM" id="SSF55729">
    <property type="entry name" value="Acyl-CoA N-acyltransferases (Nat)"/>
    <property type="match status" value="1"/>
</dbReference>
<dbReference type="Proteomes" id="UP000236454">
    <property type="component" value="Unassembled WGS sequence"/>
</dbReference>
<dbReference type="Pfam" id="PF02388">
    <property type="entry name" value="FemAB"/>
    <property type="match status" value="2"/>
</dbReference>
<dbReference type="RefSeq" id="WP_090245525.1">
    <property type="nucleotide sequence ID" value="NZ_FPAS01000001.1"/>
</dbReference>
<dbReference type="AlphaFoldDB" id="A0A1I6XKR9"/>
<keyword evidence="4" id="KW-0573">Peptidoglycan synthesis</keyword>
<reference evidence="7 8" key="1">
    <citation type="submission" date="2016-10" db="EMBL/GenBank/DDBJ databases">
        <authorList>
            <person name="de Groot N.N."/>
        </authorList>
    </citation>
    <scope>NUCLEOTIDE SEQUENCE [LARGE SCALE GENOMIC DNA]</scope>
    <source>
        <strain evidence="7 8">CGMCC 1.7005</strain>
    </source>
</reference>
<organism evidence="7 8">
    <name type="scientific">Lishizhenia tianjinensis</name>
    <dbReference type="NCBI Taxonomy" id="477690"/>
    <lineage>
        <taxon>Bacteria</taxon>
        <taxon>Pseudomonadati</taxon>
        <taxon>Bacteroidota</taxon>
        <taxon>Flavobacteriia</taxon>
        <taxon>Flavobacteriales</taxon>
        <taxon>Crocinitomicaceae</taxon>
        <taxon>Lishizhenia</taxon>
    </lineage>
</organism>
<comment type="similarity">
    <text evidence="1">Belongs to the FemABX family.</text>
</comment>
<evidence type="ECO:0000256" key="3">
    <source>
        <dbReference type="ARBA" id="ARBA00022960"/>
    </source>
</evidence>
<dbReference type="PROSITE" id="PS51191">
    <property type="entry name" value="FEMABX"/>
    <property type="match status" value="1"/>
</dbReference>
<keyword evidence="3" id="KW-0133">Cell shape</keyword>
<evidence type="ECO:0000256" key="1">
    <source>
        <dbReference type="ARBA" id="ARBA00009943"/>
    </source>
</evidence>
<protein>
    <submittedName>
        <fullName evidence="7">FemAB family protein</fullName>
    </submittedName>
</protein>
<dbReference type="PANTHER" id="PTHR36174">
    <property type="entry name" value="LIPID II:GLYCINE GLYCYLTRANSFERASE"/>
    <property type="match status" value="1"/>
</dbReference>
<name>A0A1I6XKR9_9FLAO</name>
<evidence type="ECO:0000313" key="7">
    <source>
        <dbReference type="EMBL" id="SFT38958.1"/>
    </source>
</evidence>
<sequence length="372" mass="43422">MQCSVEPKELEEVAANNILTQDPIWADIKSRQGAQPLAFEIKVSDELLNVEGEENKFHTEDLIVYLYEIGASATFAYVPYGPNLLPEEENYGFFLETLSERIKSQLPETCIFIRYDLPWENLWSKEDTFYDENNYWKGPPENKTQEYRLNWNTEYGKLLKSRTDNLPSNTFFVDLRQGEEEILAQMKPKTRYNIRLSQRKGVEVQQYGIEMLDEWYALYAETTQRNGMQLQDKEFFKTVIEAEGRGVDSDVQLLMASYKGEMLAAMIFVISNRRATYLYGASTAKHRGLMAPYCLQWEAIQRAKKAGCVEYDMFGTSPHPYPSHPMAGLFRFKHGFGAELFHRMGCWDYPLMEQEYKIYRAKEIQAKSFHNN</sequence>
<dbReference type="GO" id="GO:0009252">
    <property type="term" value="P:peptidoglycan biosynthetic process"/>
    <property type="evidence" value="ECO:0007669"/>
    <property type="project" value="UniProtKB-KW"/>
</dbReference>
<gene>
    <name evidence="7" type="ORF">SAMN05216474_0283</name>
</gene>
<dbReference type="InterPro" id="IPR016181">
    <property type="entry name" value="Acyl_CoA_acyltransferase"/>
</dbReference>
<accession>A0A1I6XKR9</accession>
<dbReference type="STRING" id="477690.SAMN05216474_0283"/>
<dbReference type="GO" id="GO:0071555">
    <property type="term" value="P:cell wall organization"/>
    <property type="evidence" value="ECO:0007669"/>
    <property type="project" value="UniProtKB-KW"/>
</dbReference>
<keyword evidence="8" id="KW-1185">Reference proteome</keyword>
<dbReference type="PANTHER" id="PTHR36174:SF1">
    <property type="entry name" value="LIPID II:GLYCINE GLYCYLTRANSFERASE"/>
    <property type="match status" value="1"/>
</dbReference>
<dbReference type="InterPro" id="IPR003447">
    <property type="entry name" value="FEMABX"/>
</dbReference>
<keyword evidence="6" id="KW-0961">Cell wall biogenesis/degradation</keyword>
<dbReference type="InterPro" id="IPR050644">
    <property type="entry name" value="PG_Glycine_Bridge_Synth"/>
</dbReference>
<dbReference type="OrthoDB" id="9785911at2"/>